<feature type="region of interest" description="Disordered" evidence="1">
    <location>
        <begin position="519"/>
        <end position="607"/>
    </location>
</feature>
<evidence type="ECO:0000313" key="4">
    <source>
        <dbReference type="Proteomes" id="UP001286313"/>
    </source>
</evidence>
<dbReference type="Gene3D" id="3.30.710.10">
    <property type="entry name" value="Potassium Channel Kv1.1, Chain A"/>
    <property type="match status" value="1"/>
</dbReference>
<name>A0AAE1KKB7_PETCI</name>
<evidence type="ECO:0000256" key="1">
    <source>
        <dbReference type="SAM" id="MobiDB-lite"/>
    </source>
</evidence>
<gene>
    <name evidence="3" type="ORF">Pcinc_017607</name>
</gene>
<feature type="compositionally biased region" description="Basic and acidic residues" evidence="1">
    <location>
        <begin position="919"/>
        <end position="931"/>
    </location>
</feature>
<dbReference type="Gene3D" id="1.10.8.10">
    <property type="entry name" value="DNA helicase RuvA subunit, C-terminal domain"/>
    <property type="match status" value="1"/>
</dbReference>
<dbReference type="Pfam" id="PF00651">
    <property type="entry name" value="BTB"/>
    <property type="match status" value="1"/>
</dbReference>
<feature type="compositionally biased region" description="Polar residues" evidence="1">
    <location>
        <begin position="937"/>
        <end position="949"/>
    </location>
</feature>
<sequence length="1262" mass="139068">MAGFHDKNSRVVGTWKIIECVSLSGSSEATGIEGTEFVLSEAGDVTWRVTDGCDALPLFSCQMYEVYTYQNLQCYGNRTLLRFAAYNGHIIEFRLDQPVMSRDLMLLTYDGWFMLQCEKLNMPEVAPDLSYSLLPALSDGYFSDITIISKSGRKVEVHSIVLESSMPGLAWESLCGLEDAALDTILHYLYCCCLPSSLTLDTAAATITATHRLLGFDELRGKCEIFVRNTTLRNRLVSLMGEVQQCVKAMVQIFTPTDPAVTSPSHLITMLKAALRQMAIGVVKVVEVSREFEHCGRWLTQAEQHEVMRYTRSRLPFLLEAVVSLLRNVRTSLAALNHHTRQQLAQQLVPEISSVLQTVCVDVGSLRTSLEHIIQASLEAAHSPTHLLAKSLRNDLHLRELQKLRILQENLTSFLNSLVHKREQFEEMGGSARVRGVARIIEHFTEELNVLTFRLEEVAMALDETLEWSEFKFVFKGATSKVGSIVDRLVEHRGVVEALVLELVERVAHPAFSTSLHHLGLLPPSQHPSTTESPSPDLPRPQEFRPSSADLCSPGDCEAFGDTSSRSNSTTSSSDNPPSSASSTTTPRLLHHRSSQPEMEEPLGEEQTNVYGKLSLVLRVCEPPLSRSSPLALNIARLLADPVLSDMTFVVVPPADDETSPSSSQEELDTLEGHDNSQNISKDTRSHGTTEFCDPTSQQGARVTSTVVRKVKKSLSLDRPSVRVPMPTQAYSLDCDAMTCLNTMTILPCDIKQLGADVKVTRQTRESERPSSGEAKFTAVNCDDNLKLNDDNVSFSDSENTKHKTLTTPETGRHKVDGVALQWDCDKNDSVVELCCSLRHSTTLSKTDTQGNSNVEGTCDCNNSDNRFVNLLDFVDQDDLLNMGDETGELRNMKGDVIATTRQGSEIKDTKAASHRSKQCIETHPKTHSCDVESAETDSTLKTNSASSPESDKVTKPVEEKEKKGRLTKTPNIVIDDSAVGTKHCSNMEKNGSLEQRTQCSWEGVELQAHRVVVAARCEWFRRALLSGMREAIDRCIVVHGCSVQTFQLLMQFLYSGHVECGSLPPDQLVDLLVLADHYGVDALKLMVESGLEQHVDDESVVPLLTVAHHCNAAHLKDVCIQHCVVSAALFEGETLTQLPDDLREHLTQALGKHRKWMGAIGQEVLVGGEGMGGEDSPLSVSSTDPLIDDSSSLTPSLQYGVGDESGVEGSEGNGGSGNLRLESVVRHLREIVGPQVPRSTLVEITLAADYDLNRALNFFYK</sequence>
<dbReference type="AlphaFoldDB" id="A0AAE1KKB7"/>
<reference evidence="3" key="1">
    <citation type="submission" date="2023-10" db="EMBL/GenBank/DDBJ databases">
        <title>Genome assemblies of two species of porcelain crab, Petrolisthes cinctipes and Petrolisthes manimaculis (Anomura: Porcellanidae).</title>
        <authorList>
            <person name="Angst P."/>
        </authorList>
    </citation>
    <scope>NUCLEOTIDE SEQUENCE</scope>
    <source>
        <strain evidence="3">PB745_01</strain>
        <tissue evidence="3">Gill</tissue>
    </source>
</reference>
<dbReference type="PROSITE" id="PS50097">
    <property type="entry name" value="BTB"/>
    <property type="match status" value="1"/>
</dbReference>
<dbReference type="Proteomes" id="UP001286313">
    <property type="component" value="Unassembled WGS sequence"/>
</dbReference>
<feature type="compositionally biased region" description="Low complexity" evidence="1">
    <location>
        <begin position="562"/>
        <end position="588"/>
    </location>
</feature>
<evidence type="ECO:0000313" key="3">
    <source>
        <dbReference type="EMBL" id="KAK3877701.1"/>
    </source>
</evidence>
<dbReference type="SMART" id="SM00225">
    <property type="entry name" value="BTB"/>
    <property type="match status" value="2"/>
</dbReference>
<dbReference type="PANTHER" id="PTHR24413">
    <property type="entry name" value="SPECKLE-TYPE POZ PROTEIN"/>
    <property type="match status" value="1"/>
</dbReference>
<keyword evidence="4" id="KW-1185">Reference proteome</keyword>
<feature type="region of interest" description="Disordered" evidence="1">
    <location>
        <begin position="1199"/>
        <end position="1219"/>
    </location>
</feature>
<dbReference type="InterPro" id="IPR011333">
    <property type="entry name" value="SKP1/BTB/POZ_sf"/>
</dbReference>
<dbReference type="SUPFAM" id="SSF54695">
    <property type="entry name" value="POZ domain"/>
    <property type="match status" value="1"/>
</dbReference>
<feature type="compositionally biased region" description="Basic and acidic residues" evidence="1">
    <location>
        <begin position="950"/>
        <end position="965"/>
    </location>
</feature>
<dbReference type="InterPro" id="IPR037189">
    <property type="entry name" value="HBS1-like_N_sf"/>
</dbReference>
<protein>
    <recommendedName>
        <fullName evidence="2">BTB domain-containing protein</fullName>
    </recommendedName>
</protein>
<comment type="caution">
    <text evidence="3">The sequence shown here is derived from an EMBL/GenBank/DDBJ whole genome shotgun (WGS) entry which is preliminary data.</text>
</comment>
<proteinExistence type="predicted"/>
<feature type="region of interest" description="Disordered" evidence="1">
    <location>
        <begin position="654"/>
        <end position="705"/>
    </location>
</feature>
<organism evidence="3 4">
    <name type="scientific">Petrolisthes cinctipes</name>
    <name type="common">Flat porcelain crab</name>
    <dbReference type="NCBI Taxonomy" id="88211"/>
    <lineage>
        <taxon>Eukaryota</taxon>
        <taxon>Metazoa</taxon>
        <taxon>Ecdysozoa</taxon>
        <taxon>Arthropoda</taxon>
        <taxon>Crustacea</taxon>
        <taxon>Multicrustacea</taxon>
        <taxon>Malacostraca</taxon>
        <taxon>Eumalacostraca</taxon>
        <taxon>Eucarida</taxon>
        <taxon>Decapoda</taxon>
        <taxon>Pleocyemata</taxon>
        <taxon>Anomura</taxon>
        <taxon>Galatheoidea</taxon>
        <taxon>Porcellanidae</taxon>
        <taxon>Petrolisthes</taxon>
    </lineage>
</organism>
<dbReference type="SUPFAM" id="SSF109732">
    <property type="entry name" value="HBS1-like domain"/>
    <property type="match status" value="1"/>
</dbReference>
<evidence type="ECO:0000259" key="2">
    <source>
        <dbReference type="PROSITE" id="PS50097"/>
    </source>
</evidence>
<accession>A0AAE1KKB7</accession>
<feature type="region of interest" description="Disordered" evidence="1">
    <location>
        <begin position="903"/>
        <end position="967"/>
    </location>
</feature>
<dbReference type="InterPro" id="IPR000210">
    <property type="entry name" value="BTB/POZ_dom"/>
</dbReference>
<dbReference type="EMBL" id="JAWQEG010001639">
    <property type="protein sequence ID" value="KAK3877701.1"/>
    <property type="molecule type" value="Genomic_DNA"/>
</dbReference>
<feature type="domain" description="BTB" evidence="2">
    <location>
        <begin position="1003"/>
        <end position="1063"/>
    </location>
</feature>